<organism evidence="2 3">
    <name type="scientific">Tetradesmus obliquus</name>
    <name type="common">Green alga</name>
    <name type="synonym">Acutodesmus obliquus</name>
    <dbReference type="NCBI Taxonomy" id="3088"/>
    <lineage>
        <taxon>Eukaryota</taxon>
        <taxon>Viridiplantae</taxon>
        <taxon>Chlorophyta</taxon>
        <taxon>core chlorophytes</taxon>
        <taxon>Chlorophyceae</taxon>
        <taxon>CS clade</taxon>
        <taxon>Sphaeropleales</taxon>
        <taxon>Scenedesmaceae</taxon>
        <taxon>Tetradesmus</taxon>
    </lineage>
</organism>
<keyword evidence="3" id="KW-1185">Reference proteome</keyword>
<sequence length="267" mass="27962">MSSAQRLALIQDLAVAELAKRGVLEDRIRGLALTAFIEDACGGIRTVAVDVRTGCIIEEEPSCRAAAATTAPHTPPPPTAAATTATAAAAAAAAAAVAEEQADMDLDTEGDLPEQPSLSGAAAEAEDGEAAAAGQPAEVELGAAVPAQPDSAPLVFVKEVGSRSYACTLKAHFRADKQHQKKPWQVFIQSQDTKAAAQRDRRCCRSQEYLCMVVEEGLALLQAELQGVKSWADVQRRLAPLAFNGKNVVSGNVLRRLAGIRAKGQRA</sequence>
<dbReference type="EMBL" id="CP126219">
    <property type="protein sequence ID" value="WIA20438.1"/>
    <property type="molecule type" value="Genomic_DNA"/>
</dbReference>
<evidence type="ECO:0000313" key="2">
    <source>
        <dbReference type="EMBL" id="WIA20438.1"/>
    </source>
</evidence>
<proteinExistence type="predicted"/>
<protein>
    <submittedName>
        <fullName evidence="2">Uncharacterized protein</fullName>
    </submittedName>
</protein>
<feature type="region of interest" description="Disordered" evidence="1">
    <location>
        <begin position="106"/>
        <end position="135"/>
    </location>
</feature>
<evidence type="ECO:0000313" key="3">
    <source>
        <dbReference type="Proteomes" id="UP001244341"/>
    </source>
</evidence>
<name>A0ABY8UIG1_TETOB</name>
<accession>A0ABY8UIG1</accession>
<evidence type="ECO:0000256" key="1">
    <source>
        <dbReference type="SAM" id="MobiDB-lite"/>
    </source>
</evidence>
<dbReference type="Proteomes" id="UP001244341">
    <property type="component" value="Chromosome 12b"/>
</dbReference>
<gene>
    <name evidence="2" type="ORF">OEZ85_004849</name>
</gene>
<reference evidence="2 3" key="1">
    <citation type="submission" date="2023-05" db="EMBL/GenBank/DDBJ databases">
        <title>A 100% complete, gapless, phased diploid assembly of the Scenedesmus obliquus UTEX 3031 genome.</title>
        <authorList>
            <person name="Biondi T.C."/>
            <person name="Hanschen E.R."/>
            <person name="Kwon T."/>
            <person name="Eng W."/>
            <person name="Kruse C.P.S."/>
            <person name="Koehler S.I."/>
            <person name="Kunde Y."/>
            <person name="Gleasner C.D."/>
            <person name="You Mak K.T."/>
            <person name="Polle J."/>
            <person name="Hovde B.T."/>
            <person name="Starkenburg S.R."/>
        </authorList>
    </citation>
    <scope>NUCLEOTIDE SEQUENCE [LARGE SCALE GENOMIC DNA]</scope>
    <source>
        <strain evidence="2 3">DOE0152z</strain>
    </source>
</reference>